<sequence>MALAVPATSEVVSCDTSSAPFNPLSPVALYDRVQQFCNSMHLKHLGVEKVSYDFYRPNSNQLIRVNMALAYVAGGSTVVFANGCINMFGSIWNNCKPYNPQHWRGGVSFSDDQKWKAMVTTSQIY</sequence>
<dbReference type="InParanoid" id="C4JS86"/>
<proteinExistence type="predicted"/>
<dbReference type="RefSeq" id="XP_002584636.1">
    <property type="nucleotide sequence ID" value="XM_002584590.1"/>
</dbReference>
<gene>
    <name evidence="1" type="ORF">UREG_05325</name>
</gene>
<dbReference type="GeneID" id="8440506"/>
<dbReference type="KEGG" id="ure:UREG_05325"/>
<dbReference type="Proteomes" id="UP000002058">
    <property type="component" value="Unassembled WGS sequence"/>
</dbReference>
<evidence type="ECO:0000313" key="1">
    <source>
        <dbReference type="EMBL" id="EEP80483.1"/>
    </source>
</evidence>
<accession>C4JS86</accession>
<dbReference type="HOGENOM" id="CLU_1994309_0_0_1"/>
<organism evidence="1 2">
    <name type="scientific">Uncinocarpus reesii (strain UAMH 1704)</name>
    <dbReference type="NCBI Taxonomy" id="336963"/>
    <lineage>
        <taxon>Eukaryota</taxon>
        <taxon>Fungi</taxon>
        <taxon>Dikarya</taxon>
        <taxon>Ascomycota</taxon>
        <taxon>Pezizomycotina</taxon>
        <taxon>Eurotiomycetes</taxon>
        <taxon>Eurotiomycetidae</taxon>
        <taxon>Onygenales</taxon>
        <taxon>Onygenaceae</taxon>
        <taxon>Uncinocarpus</taxon>
    </lineage>
</organism>
<dbReference type="EMBL" id="CH476617">
    <property type="protein sequence ID" value="EEP80483.1"/>
    <property type="molecule type" value="Genomic_DNA"/>
</dbReference>
<keyword evidence="2" id="KW-1185">Reference proteome</keyword>
<dbReference type="VEuPathDB" id="FungiDB:UREG_05325"/>
<reference evidence="2" key="1">
    <citation type="journal article" date="2009" name="Genome Res.">
        <title>Comparative genomic analyses of the human fungal pathogens Coccidioides and their relatives.</title>
        <authorList>
            <person name="Sharpton T.J."/>
            <person name="Stajich J.E."/>
            <person name="Rounsley S.D."/>
            <person name="Gardner M.J."/>
            <person name="Wortman J.R."/>
            <person name="Jordar V.S."/>
            <person name="Maiti R."/>
            <person name="Kodira C.D."/>
            <person name="Neafsey D.E."/>
            <person name="Zeng Q."/>
            <person name="Hung C.-Y."/>
            <person name="McMahan C."/>
            <person name="Muszewska A."/>
            <person name="Grynberg M."/>
            <person name="Mandel M.A."/>
            <person name="Kellner E.M."/>
            <person name="Barker B.M."/>
            <person name="Galgiani J.N."/>
            <person name="Orbach M.J."/>
            <person name="Kirkland T.N."/>
            <person name="Cole G.T."/>
            <person name="Henn M.R."/>
            <person name="Birren B.W."/>
            <person name="Taylor J.W."/>
        </authorList>
    </citation>
    <scope>NUCLEOTIDE SEQUENCE [LARGE SCALE GENOMIC DNA]</scope>
    <source>
        <strain evidence="2">UAMH 1704</strain>
    </source>
</reference>
<name>C4JS86_UNCRE</name>
<evidence type="ECO:0000313" key="2">
    <source>
        <dbReference type="Proteomes" id="UP000002058"/>
    </source>
</evidence>
<protein>
    <submittedName>
        <fullName evidence="1">Uncharacterized protein</fullName>
    </submittedName>
</protein>
<dbReference type="AlphaFoldDB" id="C4JS86"/>